<keyword evidence="1" id="KW-1133">Transmembrane helix</keyword>
<dbReference type="EMBL" id="BMAO01030328">
    <property type="protein sequence ID" value="GFQ67344.1"/>
    <property type="molecule type" value="Genomic_DNA"/>
</dbReference>
<keyword evidence="1" id="KW-0472">Membrane</keyword>
<dbReference type="AlphaFoldDB" id="A0A8X6GHW7"/>
<gene>
    <name evidence="2" type="ORF">TNCT_669841</name>
</gene>
<proteinExistence type="predicted"/>
<protein>
    <submittedName>
        <fullName evidence="2">Uncharacterized protein</fullName>
    </submittedName>
</protein>
<evidence type="ECO:0000313" key="2">
    <source>
        <dbReference type="EMBL" id="GFQ67344.1"/>
    </source>
</evidence>
<comment type="caution">
    <text evidence="2">The sequence shown here is derived from an EMBL/GenBank/DDBJ whole genome shotgun (WGS) entry which is preliminary data.</text>
</comment>
<name>A0A8X6GHW7_TRICU</name>
<accession>A0A8X6GHW7</accession>
<organism evidence="2 3">
    <name type="scientific">Trichonephila clavata</name>
    <name type="common">Joro spider</name>
    <name type="synonym">Nephila clavata</name>
    <dbReference type="NCBI Taxonomy" id="2740835"/>
    <lineage>
        <taxon>Eukaryota</taxon>
        <taxon>Metazoa</taxon>
        <taxon>Ecdysozoa</taxon>
        <taxon>Arthropoda</taxon>
        <taxon>Chelicerata</taxon>
        <taxon>Arachnida</taxon>
        <taxon>Araneae</taxon>
        <taxon>Araneomorphae</taxon>
        <taxon>Entelegynae</taxon>
        <taxon>Araneoidea</taxon>
        <taxon>Nephilidae</taxon>
        <taxon>Trichonephila</taxon>
    </lineage>
</organism>
<reference evidence="2" key="1">
    <citation type="submission" date="2020-07" db="EMBL/GenBank/DDBJ databases">
        <title>Multicomponent nature underlies the extraordinary mechanical properties of spider dragline silk.</title>
        <authorList>
            <person name="Kono N."/>
            <person name="Nakamura H."/>
            <person name="Mori M."/>
            <person name="Yoshida Y."/>
            <person name="Ohtoshi R."/>
            <person name="Malay A.D."/>
            <person name="Moran D.A.P."/>
            <person name="Tomita M."/>
            <person name="Numata K."/>
            <person name="Arakawa K."/>
        </authorList>
    </citation>
    <scope>NUCLEOTIDE SEQUENCE</scope>
</reference>
<evidence type="ECO:0000313" key="3">
    <source>
        <dbReference type="Proteomes" id="UP000887116"/>
    </source>
</evidence>
<feature type="transmembrane region" description="Helical" evidence="1">
    <location>
        <begin position="57"/>
        <end position="79"/>
    </location>
</feature>
<sequence length="97" mass="11390">MFVLNSLTLRKKTGSGEYLNRFTQPPDRFSEERVKSRTEDRKFCFCCSPAESGNEHLVFYVVPFFFTFFLSHLTTHLHAKRGVVSLRKVPVEFRRAL</sequence>
<evidence type="ECO:0000256" key="1">
    <source>
        <dbReference type="SAM" id="Phobius"/>
    </source>
</evidence>
<keyword evidence="3" id="KW-1185">Reference proteome</keyword>
<dbReference type="Proteomes" id="UP000887116">
    <property type="component" value="Unassembled WGS sequence"/>
</dbReference>
<keyword evidence="1" id="KW-0812">Transmembrane</keyword>